<dbReference type="AlphaFoldDB" id="A0ABD2QIM6"/>
<protein>
    <submittedName>
        <fullName evidence="1">Uncharacterized protein</fullName>
    </submittedName>
</protein>
<sequence length="111" mass="12458">MLLSTSTFTDYLHHVFSLSKRADCEGLLEALVKGAMTLVRQNPHDLILVPLDWRKNILECVLALPQSKMAKNLNEKGVSIDLTLEFTDANEEAIQDFNRNFLLASQTPTQG</sequence>
<proteinExistence type="predicted"/>
<dbReference type="Proteomes" id="UP001626550">
    <property type="component" value="Unassembled WGS sequence"/>
</dbReference>
<dbReference type="EMBL" id="JBJKFK010000140">
    <property type="protein sequence ID" value="KAL3319398.1"/>
    <property type="molecule type" value="Genomic_DNA"/>
</dbReference>
<gene>
    <name evidence="1" type="ORF">Ciccas_001948</name>
</gene>
<name>A0ABD2QIM6_9PLAT</name>
<accession>A0ABD2QIM6</accession>
<organism evidence="1 2">
    <name type="scientific">Cichlidogyrus casuarinus</name>
    <dbReference type="NCBI Taxonomy" id="1844966"/>
    <lineage>
        <taxon>Eukaryota</taxon>
        <taxon>Metazoa</taxon>
        <taxon>Spiralia</taxon>
        <taxon>Lophotrochozoa</taxon>
        <taxon>Platyhelminthes</taxon>
        <taxon>Monogenea</taxon>
        <taxon>Monopisthocotylea</taxon>
        <taxon>Dactylogyridea</taxon>
        <taxon>Ancyrocephalidae</taxon>
        <taxon>Cichlidogyrus</taxon>
    </lineage>
</organism>
<keyword evidence="2" id="KW-1185">Reference proteome</keyword>
<comment type="caution">
    <text evidence="1">The sequence shown here is derived from an EMBL/GenBank/DDBJ whole genome shotgun (WGS) entry which is preliminary data.</text>
</comment>
<evidence type="ECO:0000313" key="1">
    <source>
        <dbReference type="EMBL" id="KAL3319398.1"/>
    </source>
</evidence>
<reference evidence="1 2" key="1">
    <citation type="submission" date="2024-11" db="EMBL/GenBank/DDBJ databases">
        <title>Adaptive evolution of stress response genes in parasites aligns with host niche diversity.</title>
        <authorList>
            <person name="Hahn C."/>
            <person name="Resl P."/>
        </authorList>
    </citation>
    <scope>NUCLEOTIDE SEQUENCE [LARGE SCALE GENOMIC DNA]</scope>
    <source>
        <strain evidence="1">EGGRZ-B1_66</strain>
        <tissue evidence="1">Body</tissue>
    </source>
</reference>
<evidence type="ECO:0000313" key="2">
    <source>
        <dbReference type="Proteomes" id="UP001626550"/>
    </source>
</evidence>